<comment type="caution">
    <text evidence="1">The sequence shown here is derived from an EMBL/GenBank/DDBJ whole genome shotgun (WGS) entry which is preliminary data.</text>
</comment>
<reference evidence="1" key="1">
    <citation type="submission" date="2023-03" db="EMBL/GenBank/DDBJ databases">
        <title>Massive genome expansion in bonnet fungi (Mycena s.s.) driven by repeated elements and novel gene families across ecological guilds.</title>
        <authorList>
            <consortium name="Lawrence Berkeley National Laboratory"/>
            <person name="Harder C.B."/>
            <person name="Miyauchi S."/>
            <person name="Viragh M."/>
            <person name="Kuo A."/>
            <person name="Thoen E."/>
            <person name="Andreopoulos B."/>
            <person name="Lu D."/>
            <person name="Skrede I."/>
            <person name="Drula E."/>
            <person name="Henrissat B."/>
            <person name="Morin E."/>
            <person name="Kohler A."/>
            <person name="Barry K."/>
            <person name="LaButti K."/>
            <person name="Morin E."/>
            <person name="Salamov A."/>
            <person name="Lipzen A."/>
            <person name="Mereny Z."/>
            <person name="Hegedus B."/>
            <person name="Baldrian P."/>
            <person name="Stursova M."/>
            <person name="Weitz H."/>
            <person name="Taylor A."/>
            <person name="Grigoriev I.V."/>
            <person name="Nagy L.G."/>
            <person name="Martin F."/>
            <person name="Kauserud H."/>
        </authorList>
    </citation>
    <scope>NUCLEOTIDE SEQUENCE</scope>
    <source>
        <strain evidence="1">CBHHK067</strain>
    </source>
</reference>
<sequence>MSALPTGCTDSDFPGPNISIKTAGAGFTGCVVGVASVLLTCCARVGGTAAFAHDTCGCPFDATFTGDAEESFGDCALESNETSTCFLNAGPAAGASAAGAAVKLTGGRVNAAVVVLGIALVLGVMGA</sequence>
<organism evidence="1 2">
    <name type="scientific">Mycena rosella</name>
    <name type="common">Pink bonnet</name>
    <name type="synonym">Agaricus rosellus</name>
    <dbReference type="NCBI Taxonomy" id="1033263"/>
    <lineage>
        <taxon>Eukaryota</taxon>
        <taxon>Fungi</taxon>
        <taxon>Dikarya</taxon>
        <taxon>Basidiomycota</taxon>
        <taxon>Agaricomycotina</taxon>
        <taxon>Agaricomycetes</taxon>
        <taxon>Agaricomycetidae</taxon>
        <taxon>Agaricales</taxon>
        <taxon>Marasmiineae</taxon>
        <taxon>Mycenaceae</taxon>
        <taxon>Mycena</taxon>
    </lineage>
</organism>
<evidence type="ECO:0000313" key="2">
    <source>
        <dbReference type="Proteomes" id="UP001221757"/>
    </source>
</evidence>
<accession>A0AAD7G8X2</accession>
<keyword evidence="2" id="KW-1185">Reference proteome</keyword>
<dbReference type="Proteomes" id="UP001221757">
    <property type="component" value="Unassembled WGS sequence"/>
</dbReference>
<protein>
    <submittedName>
        <fullName evidence="1">Uncharacterized protein</fullName>
    </submittedName>
</protein>
<name>A0AAD7G8X2_MYCRO</name>
<dbReference type="AlphaFoldDB" id="A0AAD7G8X2"/>
<evidence type="ECO:0000313" key="1">
    <source>
        <dbReference type="EMBL" id="KAJ7668177.1"/>
    </source>
</evidence>
<proteinExistence type="predicted"/>
<gene>
    <name evidence="1" type="ORF">B0H17DRAFT_1210031</name>
</gene>
<dbReference type="EMBL" id="JARKIE010000196">
    <property type="protein sequence ID" value="KAJ7668177.1"/>
    <property type="molecule type" value="Genomic_DNA"/>
</dbReference>